<keyword evidence="1" id="KW-1133">Transmembrane helix</keyword>
<name>A0ABR9X2B9_9RHOB</name>
<gene>
    <name evidence="2" type="ORF">IQ782_12700</name>
</gene>
<organism evidence="2 3">
    <name type="scientific">Salipiger mangrovisoli</name>
    <dbReference type="NCBI Taxonomy" id="2865933"/>
    <lineage>
        <taxon>Bacteria</taxon>
        <taxon>Pseudomonadati</taxon>
        <taxon>Pseudomonadota</taxon>
        <taxon>Alphaproteobacteria</taxon>
        <taxon>Rhodobacterales</taxon>
        <taxon>Roseobacteraceae</taxon>
        <taxon>Salipiger</taxon>
    </lineage>
</organism>
<keyword evidence="1" id="KW-0472">Membrane</keyword>
<feature type="transmembrane region" description="Helical" evidence="1">
    <location>
        <begin position="41"/>
        <end position="60"/>
    </location>
</feature>
<accession>A0ABR9X2B9</accession>
<evidence type="ECO:0008006" key="4">
    <source>
        <dbReference type="Google" id="ProtNLM"/>
    </source>
</evidence>
<dbReference type="RefSeq" id="WP_194135009.1">
    <property type="nucleotide sequence ID" value="NZ_JADFFK010000008.1"/>
</dbReference>
<keyword evidence="3" id="KW-1185">Reference proteome</keyword>
<evidence type="ECO:0000313" key="2">
    <source>
        <dbReference type="EMBL" id="MBE9637707.1"/>
    </source>
</evidence>
<dbReference type="EMBL" id="JADFFK010000008">
    <property type="protein sequence ID" value="MBE9637707.1"/>
    <property type="molecule type" value="Genomic_DNA"/>
</dbReference>
<evidence type="ECO:0000256" key="1">
    <source>
        <dbReference type="SAM" id="Phobius"/>
    </source>
</evidence>
<proteinExistence type="predicted"/>
<sequence length="194" mass="21393">MFSVFGFRLRHRHAPGVLLSILAAVVLAICAALLTPESLHLLAAIWILAILAVLATRSSLHRRRAARPLLLCRRTLREPPLPFPPQRQMRAELTRLLSSPAPRGPAPESPEHAIRRILERGLASQRAQTADGLSPCAVTEFWLLALLLRATPERAGGLARCFRQPDMVLDLHERVTQIAAAYAILPERPIAQSA</sequence>
<dbReference type="Proteomes" id="UP000607796">
    <property type="component" value="Unassembled WGS sequence"/>
</dbReference>
<evidence type="ECO:0000313" key="3">
    <source>
        <dbReference type="Proteomes" id="UP000607796"/>
    </source>
</evidence>
<protein>
    <recommendedName>
        <fullName evidence="4">DUF4129 domain-containing protein</fullName>
    </recommendedName>
</protein>
<reference evidence="2 3" key="1">
    <citation type="journal article" date="2021" name="Int. J. Syst. Evol. Microbiol.">
        <title>Salipiger mangrovisoli sp. nov., isolated from mangrove soil and the proposal for the reclassification of Paraphaeobacter pallidus as Salipiger pallidus comb. nov.</title>
        <authorList>
            <person name="Du J."/>
            <person name="Liu Y."/>
            <person name="Pei T."/>
            <person name="Deng M.R."/>
            <person name="Zhu H."/>
        </authorList>
    </citation>
    <scope>NUCLEOTIDE SEQUENCE [LARGE SCALE GENOMIC DNA]</scope>
    <source>
        <strain evidence="2 3">6D45A</strain>
    </source>
</reference>
<feature type="transmembrane region" description="Helical" evidence="1">
    <location>
        <begin position="16"/>
        <end position="35"/>
    </location>
</feature>
<keyword evidence="1" id="KW-0812">Transmembrane</keyword>
<comment type="caution">
    <text evidence="2">The sequence shown here is derived from an EMBL/GenBank/DDBJ whole genome shotgun (WGS) entry which is preliminary data.</text>
</comment>